<protein>
    <submittedName>
        <fullName evidence="1">Uncharacterized protein</fullName>
    </submittedName>
</protein>
<evidence type="ECO:0000313" key="2">
    <source>
        <dbReference type="Proteomes" id="UP001162483"/>
    </source>
</evidence>
<reference evidence="1" key="1">
    <citation type="submission" date="2023-05" db="EMBL/GenBank/DDBJ databases">
        <authorList>
            <person name="Stuckert A."/>
        </authorList>
    </citation>
    <scope>NUCLEOTIDE SEQUENCE</scope>
</reference>
<dbReference type="Proteomes" id="UP001162483">
    <property type="component" value="Unassembled WGS sequence"/>
</dbReference>
<name>A0ABN9HUU5_9NEOB</name>
<organism evidence="1 2">
    <name type="scientific">Staurois parvus</name>
    <dbReference type="NCBI Taxonomy" id="386267"/>
    <lineage>
        <taxon>Eukaryota</taxon>
        <taxon>Metazoa</taxon>
        <taxon>Chordata</taxon>
        <taxon>Craniata</taxon>
        <taxon>Vertebrata</taxon>
        <taxon>Euteleostomi</taxon>
        <taxon>Amphibia</taxon>
        <taxon>Batrachia</taxon>
        <taxon>Anura</taxon>
        <taxon>Neobatrachia</taxon>
        <taxon>Ranoidea</taxon>
        <taxon>Ranidae</taxon>
        <taxon>Staurois</taxon>
    </lineage>
</organism>
<proteinExistence type="predicted"/>
<sequence>MKDRSCQTNLISFYEEVNKTLDRGVAVDVVYWDRGVAVDVVYLD</sequence>
<comment type="caution">
    <text evidence="1">The sequence shown here is derived from an EMBL/GenBank/DDBJ whole genome shotgun (WGS) entry which is preliminary data.</text>
</comment>
<keyword evidence="2" id="KW-1185">Reference proteome</keyword>
<dbReference type="EMBL" id="CATNWA010021985">
    <property type="protein sequence ID" value="CAI9624698.1"/>
    <property type="molecule type" value="Genomic_DNA"/>
</dbReference>
<gene>
    <name evidence="1" type="ORF">SPARVUS_LOCUS16742329</name>
</gene>
<evidence type="ECO:0000313" key="1">
    <source>
        <dbReference type="EMBL" id="CAI9624698.1"/>
    </source>
</evidence>
<accession>A0ABN9HUU5</accession>